<name>A0A6M0RLY4_9CYAN</name>
<accession>A0A6M0RLY4</accession>
<dbReference type="Proteomes" id="UP000481033">
    <property type="component" value="Unassembled WGS sequence"/>
</dbReference>
<dbReference type="AlphaFoldDB" id="A0A6M0RLY4"/>
<dbReference type="EMBL" id="QXHD01000004">
    <property type="protein sequence ID" value="NEZ57186.1"/>
    <property type="molecule type" value="Genomic_DNA"/>
</dbReference>
<gene>
    <name evidence="1" type="ORF">DXZ20_16175</name>
</gene>
<evidence type="ECO:0000313" key="1">
    <source>
        <dbReference type="EMBL" id="NEZ57186.1"/>
    </source>
</evidence>
<dbReference type="RefSeq" id="WP_163699253.1">
    <property type="nucleotide sequence ID" value="NZ_QXHD01000004.1"/>
</dbReference>
<sequence length="121" mass="13312">MVVLATRHPNALHHLEEGHGYTLGGVSIITTAEGGVMKDQIIIPISPDQSDKQLEAFVMALIHGYGLSAVLDAMFEGLLHHYDEIRLDHTIQRPVLDSINVASVMADQLLQKEEQSDDESN</sequence>
<reference evidence="1 2" key="1">
    <citation type="journal article" date="2020" name="Microb. Ecol.">
        <title>Ecogenomics of the Marine Benthic Filamentous Cyanobacterium Adonisia.</title>
        <authorList>
            <person name="Walter J.M."/>
            <person name="Coutinho F.H."/>
            <person name="Leomil L."/>
            <person name="Hargreaves P.I."/>
            <person name="Campeao M.E."/>
            <person name="Vieira V.V."/>
            <person name="Silva B.S."/>
            <person name="Fistarol G.O."/>
            <person name="Salomon P.S."/>
            <person name="Sawabe T."/>
            <person name="Mino S."/>
            <person name="Hosokawa M."/>
            <person name="Miyashita H."/>
            <person name="Maruyama F."/>
            <person name="van Verk M.C."/>
            <person name="Dutilh B.E."/>
            <person name="Thompson C.C."/>
            <person name="Thompson F.L."/>
        </authorList>
    </citation>
    <scope>NUCLEOTIDE SEQUENCE [LARGE SCALE GENOMIC DNA]</scope>
    <source>
        <strain evidence="1 2">CCMR0081</strain>
    </source>
</reference>
<evidence type="ECO:0000313" key="2">
    <source>
        <dbReference type="Proteomes" id="UP000481033"/>
    </source>
</evidence>
<protein>
    <submittedName>
        <fullName evidence="1">Uncharacterized protein</fullName>
    </submittedName>
</protein>
<comment type="caution">
    <text evidence="1">The sequence shown here is derived from an EMBL/GenBank/DDBJ whole genome shotgun (WGS) entry which is preliminary data.</text>
</comment>
<organism evidence="1 2">
    <name type="scientific">Adonisia turfae CCMR0081</name>
    <dbReference type="NCBI Taxonomy" id="2292702"/>
    <lineage>
        <taxon>Bacteria</taxon>
        <taxon>Bacillati</taxon>
        <taxon>Cyanobacteriota</taxon>
        <taxon>Adonisia</taxon>
        <taxon>Adonisia turfae</taxon>
    </lineage>
</organism>
<proteinExistence type="predicted"/>
<keyword evidence="2" id="KW-1185">Reference proteome</keyword>